<evidence type="ECO:0000313" key="5">
    <source>
        <dbReference type="Proteomes" id="UP000502136"/>
    </source>
</evidence>
<dbReference type="EMBL" id="CP051428">
    <property type="protein sequence ID" value="QJC51001.1"/>
    <property type="molecule type" value="Genomic_DNA"/>
</dbReference>
<dbReference type="GO" id="GO:0004803">
    <property type="term" value="F:transposase activity"/>
    <property type="evidence" value="ECO:0007669"/>
    <property type="project" value="InterPro"/>
</dbReference>
<sequence>MRQRNQVFEEVRNKVAQEALAGIRTGVLARKYDVSPKTIRNWVREYQEKMGDDALPTIDQRIDDAKRLAELEAKYDQALKALGEKELENKILQELVKKTRPASMNGLPSPNHSSSRDTR</sequence>
<dbReference type="Pfam" id="PF01527">
    <property type="entry name" value="HTH_Tnp_1"/>
    <property type="match status" value="1"/>
</dbReference>
<dbReference type="AlphaFoldDB" id="A0A6H2H1X5"/>
<dbReference type="KEGG" id="palr:HGI30_05115"/>
<feature type="region of interest" description="Disordered" evidence="1">
    <location>
        <begin position="97"/>
        <end position="119"/>
    </location>
</feature>
<keyword evidence="5" id="KW-1185">Reference proteome</keyword>
<dbReference type="InterPro" id="IPR009057">
    <property type="entry name" value="Homeodomain-like_sf"/>
</dbReference>
<dbReference type="SUPFAM" id="SSF46689">
    <property type="entry name" value="Homeodomain-like"/>
    <property type="match status" value="1"/>
</dbReference>
<dbReference type="KEGG" id="palr:HGI30_05435"/>
<dbReference type="GO" id="GO:0006313">
    <property type="term" value="P:DNA transposition"/>
    <property type="evidence" value="ECO:0007669"/>
    <property type="project" value="InterPro"/>
</dbReference>
<protein>
    <submittedName>
        <fullName evidence="4">Transposase</fullName>
    </submittedName>
</protein>
<proteinExistence type="predicted"/>
<name>A0A6H2H1X5_9BACL</name>
<dbReference type="GO" id="GO:0003677">
    <property type="term" value="F:DNA binding"/>
    <property type="evidence" value="ECO:0007669"/>
    <property type="project" value="InterPro"/>
</dbReference>
<evidence type="ECO:0000313" key="2">
    <source>
        <dbReference type="EMBL" id="QJC51001.1"/>
    </source>
</evidence>
<accession>A0A6H2H1X5</accession>
<dbReference type="InterPro" id="IPR002514">
    <property type="entry name" value="Transposase_8"/>
</dbReference>
<dbReference type="KEGG" id="palr:HGI30_20605"/>
<reference evidence="4 5" key="1">
    <citation type="submission" date="2020-04" db="EMBL/GenBank/DDBJ databases">
        <title>Novel Paenibacillus strain UniB2 isolated from commercial digestive syrup.</title>
        <authorList>
            <person name="Thorat V."/>
            <person name="Kirdat K."/>
            <person name="Tiwarekar B."/>
            <person name="Yadav A."/>
        </authorList>
    </citation>
    <scope>NUCLEOTIDE SEQUENCE [LARGE SCALE GENOMIC DNA]</scope>
    <source>
        <strain evidence="4 5">UniB2</strain>
    </source>
</reference>
<gene>
    <name evidence="2" type="ORF">HGI30_05115</name>
    <name evidence="3" type="ORF">HGI30_05435</name>
    <name evidence="4" type="ORF">HGI30_20605</name>
</gene>
<evidence type="ECO:0000313" key="3">
    <source>
        <dbReference type="EMBL" id="QJC51061.1"/>
    </source>
</evidence>
<organism evidence="4 5">
    <name type="scientific">Paenibacillus albicereus</name>
    <dbReference type="NCBI Taxonomy" id="2726185"/>
    <lineage>
        <taxon>Bacteria</taxon>
        <taxon>Bacillati</taxon>
        <taxon>Bacillota</taxon>
        <taxon>Bacilli</taxon>
        <taxon>Bacillales</taxon>
        <taxon>Paenibacillaceae</taxon>
        <taxon>Paenibacillus</taxon>
    </lineage>
</organism>
<dbReference type="EMBL" id="CP051428">
    <property type="protein sequence ID" value="QJC51061.1"/>
    <property type="molecule type" value="Genomic_DNA"/>
</dbReference>
<evidence type="ECO:0000256" key="1">
    <source>
        <dbReference type="SAM" id="MobiDB-lite"/>
    </source>
</evidence>
<dbReference type="Proteomes" id="UP000502136">
    <property type="component" value="Chromosome"/>
</dbReference>
<dbReference type="RefSeq" id="WP_168906656.1">
    <property type="nucleotide sequence ID" value="NZ_CP051428.1"/>
</dbReference>
<dbReference type="EMBL" id="CP051428">
    <property type="protein sequence ID" value="QJC53693.1"/>
    <property type="molecule type" value="Genomic_DNA"/>
</dbReference>
<evidence type="ECO:0000313" key="4">
    <source>
        <dbReference type="EMBL" id="QJC53693.1"/>
    </source>
</evidence>